<dbReference type="EMBL" id="CP044548">
    <property type="protein sequence ID" value="QFQ31003.2"/>
    <property type="molecule type" value="Genomic_DNA"/>
</dbReference>
<proteinExistence type="predicted"/>
<dbReference type="Proteomes" id="UP000271708">
    <property type="component" value="Chromosome"/>
</dbReference>
<organism evidence="1 2">
    <name type="scientific">Janibacter melonis</name>
    <dbReference type="NCBI Taxonomy" id="262209"/>
    <lineage>
        <taxon>Bacteria</taxon>
        <taxon>Bacillati</taxon>
        <taxon>Actinomycetota</taxon>
        <taxon>Actinomycetes</taxon>
        <taxon>Micrococcales</taxon>
        <taxon>Intrasporangiaceae</taxon>
        <taxon>Janibacter</taxon>
    </lineage>
</organism>
<accession>A0A5P8FPF6</accession>
<reference evidence="1 2" key="1">
    <citation type="submission" date="2019-09" db="EMBL/GenBank/DDBJ databases">
        <title>Complete Genome Sequence of Janibacter melonis M714 with both human health impact and industrial applications.</title>
        <authorList>
            <person name="Jin M."/>
            <person name="Zhao Q.R."/>
        </authorList>
    </citation>
    <scope>NUCLEOTIDE SEQUENCE [LARGE SCALE GENOMIC DNA]</scope>
    <source>
        <strain evidence="1 2">M714</strain>
    </source>
</reference>
<sequence>MTVFLFIVNDWNRVNAESDQPGVDLSDETPEYAHKLVLTDTGDTQLWIKRRRNTPTRPILTQTDNLLLFVRKRVKDEISVWLLGHPEPQAARKFGHWKCLLPEEENSLLIDEKISVDCD</sequence>
<evidence type="ECO:0000313" key="1">
    <source>
        <dbReference type="EMBL" id="QFQ31003.2"/>
    </source>
</evidence>
<dbReference type="KEGG" id="jme:EEW87_012840"/>
<evidence type="ECO:0000313" key="2">
    <source>
        <dbReference type="Proteomes" id="UP000271708"/>
    </source>
</evidence>
<name>A0A5P8FPF6_9MICO</name>
<dbReference type="AlphaFoldDB" id="A0A5P8FPF6"/>
<dbReference type="RefSeq" id="WP_148041647.1">
    <property type="nucleotide sequence ID" value="NZ_CP044548.2"/>
</dbReference>
<gene>
    <name evidence="1" type="ORF">EEW87_012840</name>
</gene>
<protein>
    <submittedName>
        <fullName evidence="1">Uncharacterized protein</fullName>
    </submittedName>
</protein>
<dbReference type="GeneID" id="59162064"/>